<organism evidence="1 2">
    <name type="scientific">Marinobacter zhejiangensis</name>
    <dbReference type="NCBI Taxonomy" id="488535"/>
    <lineage>
        <taxon>Bacteria</taxon>
        <taxon>Pseudomonadati</taxon>
        <taxon>Pseudomonadota</taxon>
        <taxon>Gammaproteobacteria</taxon>
        <taxon>Pseudomonadales</taxon>
        <taxon>Marinobacteraceae</taxon>
        <taxon>Marinobacter</taxon>
    </lineage>
</organism>
<name>A0A1I4LN09_9GAMM</name>
<reference evidence="2" key="1">
    <citation type="submission" date="2016-10" db="EMBL/GenBank/DDBJ databases">
        <authorList>
            <person name="Varghese N."/>
            <person name="Submissions S."/>
        </authorList>
    </citation>
    <scope>NUCLEOTIDE SEQUENCE [LARGE SCALE GENOMIC DNA]</scope>
    <source>
        <strain evidence="2">CGMCC 1.7061</strain>
    </source>
</reference>
<keyword evidence="2" id="KW-1185">Reference proteome</keyword>
<dbReference type="Proteomes" id="UP000198519">
    <property type="component" value="Unassembled WGS sequence"/>
</dbReference>
<dbReference type="AlphaFoldDB" id="A0A1I4LN09"/>
<sequence length="148" mass="16738">MNLILERSDQVRFFTNMREVIVALGISSSDYDWYVSDVETNGFQFDEGWHSGSELELQIASEDIQFIWAVFSAFPRGERPTVGEAPYVDGNPYYWDGSELEPQLDGASFEIACWDSSATILVGLDEEKARCYRSTFPAAVDLKSIARK</sequence>
<dbReference type="STRING" id="488535.SAMN04487963_0566"/>
<dbReference type="EMBL" id="FOUE01000001">
    <property type="protein sequence ID" value="SFL92394.1"/>
    <property type="molecule type" value="Genomic_DNA"/>
</dbReference>
<dbReference type="OrthoDB" id="797474at2"/>
<proteinExistence type="predicted"/>
<dbReference type="RefSeq" id="WP_092020363.1">
    <property type="nucleotide sequence ID" value="NZ_FOUE01000001.1"/>
</dbReference>
<protein>
    <submittedName>
        <fullName evidence="1">Uncharacterized protein</fullName>
    </submittedName>
</protein>
<gene>
    <name evidence="1" type="ORF">SAMN04487963_0566</name>
</gene>
<accession>A0A1I4LN09</accession>
<evidence type="ECO:0000313" key="2">
    <source>
        <dbReference type="Proteomes" id="UP000198519"/>
    </source>
</evidence>
<evidence type="ECO:0000313" key="1">
    <source>
        <dbReference type="EMBL" id="SFL92394.1"/>
    </source>
</evidence>